<keyword evidence="1" id="KW-1133">Transmembrane helix</keyword>
<dbReference type="KEGG" id="ddh:Desde_2587"/>
<feature type="transmembrane region" description="Helical" evidence="1">
    <location>
        <begin position="101"/>
        <end position="120"/>
    </location>
</feature>
<gene>
    <name evidence="3" type="ordered locus">Desde_2587</name>
</gene>
<name>I4AAD2_DESDJ</name>
<reference evidence="4" key="1">
    <citation type="submission" date="2012-06" db="EMBL/GenBank/DDBJ databases">
        <title>Complete sequence of Desulfitobacterium dehalogenans ATCC 51507.</title>
        <authorList>
            <person name="Lucas S."/>
            <person name="Han J."/>
            <person name="Lapidus A."/>
            <person name="Cheng J.-F."/>
            <person name="Goodwin L."/>
            <person name="Pitluck S."/>
            <person name="Peters L."/>
            <person name="Ovchinnikova G."/>
            <person name="Teshima H."/>
            <person name="Detter J.C."/>
            <person name="Han C."/>
            <person name="Tapia R."/>
            <person name="Land M."/>
            <person name="Hauser L."/>
            <person name="Kyrpides N."/>
            <person name="Ivanova N."/>
            <person name="Pagani I."/>
            <person name="Kruse T."/>
            <person name="de Vos W.M."/>
            <person name="Smidt H."/>
            <person name="Woyke T."/>
        </authorList>
    </citation>
    <scope>NUCLEOTIDE SEQUENCE [LARGE SCALE GENOMIC DNA]</scope>
    <source>
        <strain evidence="4">ATCC 51507 / DSM 9161 / JW/IU-DC1</strain>
    </source>
</reference>
<dbReference type="HOGENOM" id="CLU_047530_1_1_9"/>
<proteinExistence type="predicted"/>
<dbReference type="Gene3D" id="1.10.260.40">
    <property type="entry name" value="lambda repressor-like DNA-binding domains"/>
    <property type="match status" value="1"/>
</dbReference>
<keyword evidence="1" id="KW-0812">Transmembrane</keyword>
<dbReference type="Proteomes" id="UP000006053">
    <property type="component" value="Chromosome"/>
</dbReference>
<dbReference type="GO" id="GO:0003677">
    <property type="term" value="F:DNA binding"/>
    <property type="evidence" value="ECO:0007669"/>
    <property type="project" value="InterPro"/>
</dbReference>
<evidence type="ECO:0000259" key="2">
    <source>
        <dbReference type="Pfam" id="PF13464"/>
    </source>
</evidence>
<evidence type="ECO:0000313" key="4">
    <source>
        <dbReference type="Proteomes" id="UP000006053"/>
    </source>
</evidence>
<dbReference type="AlphaFoldDB" id="I4AAD2"/>
<dbReference type="Pfam" id="PF13413">
    <property type="entry name" value="HTH_25"/>
    <property type="match status" value="1"/>
</dbReference>
<organism evidence="3 4">
    <name type="scientific">Desulfitobacterium dehalogenans (strain ATCC 51507 / DSM 9161 / JW/IU-DC1)</name>
    <dbReference type="NCBI Taxonomy" id="756499"/>
    <lineage>
        <taxon>Bacteria</taxon>
        <taxon>Bacillati</taxon>
        <taxon>Bacillota</taxon>
        <taxon>Clostridia</taxon>
        <taxon>Eubacteriales</taxon>
        <taxon>Desulfitobacteriaceae</taxon>
        <taxon>Desulfitobacterium</taxon>
    </lineage>
</organism>
<dbReference type="STRING" id="756499.Desde_2587"/>
<accession>I4AAD2</accession>
<dbReference type="InterPro" id="IPR050400">
    <property type="entry name" value="Bact_Cytoskel_RodZ"/>
</dbReference>
<dbReference type="Pfam" id="PF13464">
    <property type="entry name" value="RodZ_C"/>
    <property type="match status" value="1"/>
</dbReference>
<sequence>MAGEGQILRNARVDKGWSLTQAEEVTKIRIRYLEALEEEAYHILPGATYTKGFLRTYAKHLGISPEEVLERYNASEQQPEKPLIVEPVPPPRKKPQWIKPALVAITGVVALVVVIGIASLSKPQGTNIAPENIITPLPTAPQEEIAQQPENTPPVQTPPQNPQNVIAQENEDVVAQLVFSQPCWIRVNVDGQFAFEGTFTQGATKELRAKEQIELVTVGNAGGLTVTLNGKAWPSLGAQGQVVHNIILKKDTESQVSLVP</sequence>
<dbReference type="InterPro" id="IPR025194">
    <property type="entry name" value="RodZ-like_C"/>
</dbReference>
<keyword evidence="4" id="KW-1185">Reference proteome</keyword>
<dbReference type="PANTHER" id="PTHR34475">
    <property type="match status" value="1"/>
</dbReference>
<reference evidence="3 4" key="2">
    <citation type="journal article" date="2015" name="J. Bacteriol.">
        <title>Genomic, proteomic, and biochemical analysis of the organohalide respiratory pathway in Desulfitobacterium dehalogenans.</title>
        <authorList>
            <person name="Kruse T."/>
            <person name="van de Pas B.A."/>
            <person name="Atteia A."/>
            <person name="Krab K."/>
            <person name="Hagen W.R."/>
            <person name="Goodwin L."/>
            <person name="Chain P."/>
            <person name="Boeren S."/>
            <person name="Maphosa F."/>
            <person name="Schraa G."/>
            <person name="de Vos W.M."/>
            <person name="van der Oost J."/>
            <person name="Smidt H."/>
            <person name="Stams A.J."/>
        </authorList>
    </citation>
    <scope>NUCLEOTIDE SEQUENCE [LARGE SCALE GENOMIC DNA]</scope>
    <source>
        <strain evidence="4">ATCC 51507 / DSM 9161 / JW/IU-DC1</strain>
    </source>
</reference>
<dbReference type="eggNOG" id="COG1426">
    <property type="taxonomic scope" value="Bacteria"/>
</dbReference>
<keyword evidence="1" id="KW-0472">Membrane</keyword>
<dbReference type="InterPro" id="IPR010982">
    <property type="entry name" value="Lambda_DNA-bd_dom_sf"/>
</dbReference>
<evidence type="ECO:0000313" key="3">
    <source>
        <dbReference type="EMBL" id="AFM00917.1"/>
    </source>
</evidence>
<dbReference type="EMBL" id="CP003348">
    <property type="protein sequence ID" value="AFM00917.1"/>
    <property type="molecule type" value="Genomic_DNA"/>
</dbReference>
<feature type="domain" description="Cytoskeleton protein RodZ-like C-terminal" evidence="2">
    <location>
        <begin position="176"/>
        <end position="243"/>
    </location>
</feature>
<dbReference type="RefSeq" id="WP_014794399.1">
    <property type="nucleotide sequence ID" value="NC_018017.1"/>
</dbReference>
<protein>
    <recommendedName>
        <fullName evidence="2">Cytoskeleton protein RodZ-like C-terminal domain-containing protein</fullName>
    </recommendedName>
</protein>
<dbReference type="OrthoDB" id="9797543at2"/>
<dbReference type="PANTHER" id="PTHR34475:SF1">
    <property type="entry name" value="CYTOSKELETON PROTEIN RODZ"/>
    <property type="match status" value="1"/>
</dbReference>
<evidence type="ECO:0000256" key="1">
    <source>
        <dbReference type="SAM" id="Phobius"/>
    </source>
</evidence>